<dbReference type="GO" id="GO:0005125">
    <property type="term" value="F:cytokine activity"/>
    <property type="evidence" value="ECO:0007669"/>
    <property type="project" value="InterPro"/>
</dbReference>
<keyword evidence="7" id="KW-1185">Reference proteome</keyword>
<organism evidence="6 7">
    <name type="scientific">Octopus vulgaris</name>
    <name type="common">Common octopus</name>
    <dbReference type="NCBI Taxonomy" id="6645"/>
    <lineage>
        <taxon>Eukaryota</taxon>
        <taxon>Metazoa</taxon>
        <taxon>Spiralia</taxon>
        <taxon>Lophotrochozoa</taxon>
        <taxon>Mollusca</taxon>
        <taxon>Cephalopoda</taxon>
        <taxon>Coleoidea</taxon>
        <taxon>Octopodiformes</taxon>
        <taxon>Octopoda</taxon>
        <taxon>Incirrata</taxon>
        <taxon>Octopodidae</taxon>
        <taxon>Octopus</taxon>
    </lineage>
</organism>
<dbReference type="AlphaFoldDB" id="A0AA36EWS9"/>
<evidence type="ECO:0000256" key="3">
    <source>
        <dbReference type="ARBA" id="ARBA00022525"/>
    </source>
</evidence>
<sequence length="604" mass="66884">MDLPQVVIFLFLNFILIVSSASIPTQCKIPTDLKVRYDSLSKADVDNRFFLPAEMAPAESNRTTLTDGDKKCPASPASIGKIRERSTCPWYLNIINDSTVFPPSRSEADLSQVVIFLFLNFILIVSSASIPTQCKIPTDLKVRYDSLSKADVDNRFFLPAEMAPAESNRTTLTEGDKSCPTSPVSSDIIRERSTCPWYLNIINDSTVFPPSRSEADLSQVVIFLFLNFILIVSSASIPTQCKIPTDLKVRYDSLSKADVDNRFFLPAEMAPAESNRTTLTEGDKSCPTSPVSSDIIRERSTCPWYLNIINDSTVFPPSRSEADLPQVVIFLFLNFILIVSSASIPTQCKIPTDLKVRYDGLSKADVDNRFFLPAEMAPAESNRTTLTDGDKSCPTSPVSSDIIRERSTCPWYLNIINDSTVFPPSRSEADPPLVIFLFLNFILIVSSASIPTQCKIPTDLKVRYDNLSNATSGDNFFLPAEMAPAKSNQTTLTDGDKSCPTSPASSDIRERSTCPWYLKNINDTTFFPSLRREAVCRCTNCSDPTNNNQQCATVYTNMTVLKRTGECVDGLYVYEPHVIDVATACVCARKVDVTVDGKGDDYQT</sequence>
<evidence type="ECO:0000256" key="1">
    <source>
        <dbReference type="ARBA" id="ARBA00004613"/>
    </source>
</evidence>
<gene>
    <name evidence="6" type="ORF">OCTVUL_1B010836</name>
</gene>
<evidence type="ECO:0000256" key="5">
    <source>
        <dbReference type="SAM" id="SignalP"/>
    </source>
</evidence>
<dbReference type="InterPro" id="IPR010345">
    <property type="entry name" value="IL-17_fam"/>
</dbReference>
<evidence type="ECO:0000256" key="2">
    <source>
        <dbReference type="ARBA" id="ARBA00007236"/>
    </source>
</evidence>
<feature type="signal peptide" evidence="5">
    <location>
        <begin position="1"/>
        <end position="20"/>
    </location>
</feature>
<proteinExistence type="inferred from homology"/>
<keyword evidence="4 5" id="KW-0732">Signal</keyword>
<feature type="chain" id="PRO_5041243602" evidence="5">
    <location>
        <begin position="21"/>
        <end position="604"/>
    </location>
</feature>
<dbReference type="SUPFAM" id="SSF57501">
    <property type="entry name" value="Cystine-knot cytokines"/>
    <property type="match status" value="1"/>
</dbReference>
<dbReference type="Proteomes" id="UP001162480">
    <property type="component" value="Chromosome 1"/>
</dbReference>
<evidence type="ECO:0000313" key="7">
    <source>
        <dbReference type="Proteomes" id="UP001162480"/>
    </source>
</evidence>
<comment type="similarity">
    <text evidence="2">Belongs to the IL-17 family.</text>
</comment>
<evidence type="ECO:0000313" key="6">
    <source>
        <dbReference type="EMBL" id="CAI9715942.1"/>
    </source>
</evidence>
<dbReference type="EMBL" id="OX597814">
    <property type="protein sequence ID" value="CAI9715942.1"/>
    <property type="molecule type" value="Genomic_DNA"/>
</dbReference>
<name>A0AA36EWS9_OCTVU</name>
<accession>A0AA36EWS9</accession>
<protein>
    <submittedName>
        <fullName evidence="6">Interleukin 17</fullName>
    </submittedName>
</protein>
<dbReference type="InterPro" id="IPR029034">
    <property type="entry name" value="Cystine-knot_cytokine"/>
</dbReference>
<dbReference type="GO" id="GO:0005576">
    <property type="term" value="C:extracellular region"/>
    <property type="evidence" value="ECO:0007669"/>
    <property type="project" value="UniProtKB-SubCell"/>
</dbReference>
<dbReference type="Pfam" id="PF06083">
    <property type="entry name" value="IL17"/>
    <property type="match status" value="1"/>
</dbReference>
<evidence type="ECO:0000256" key="4">
    <source>
        <dbReference type="ARBA" id="ARBA00022729"/>
    </source>
</evidence>
<keyword evidence="3" id="KW-0964">Secreted</keyword>
<comment type="subcellular location">
    <subcellularLocation>
        <location evidence="1">Secreted</location>
    </subcellularLocation>
</comment>
<reference evidence="6" key="1">
    <citation type="submission" date="2023-08" db="EMBL/GenBank/DDBJ databases">
        <authorList>
            <person name="Alioto T."/>
            <person name="Alioto T."/>
            <person name="Gomez Garrido J."/>
        </authorList>
    </citation>
    <scope>NUCLEOTIDE SEQUENCE</scope>
</reference>
<dbReference type="Gene3D" id="2.10.90.10">
    <property type="entry name" value="Cystine-knot cytokines"/>
    <property type="match status" value="1"/>
</dbReference>